<accession>A0A8X6Y026</accession>
<reference evidence="1" key="1">
    <citation type="submission" date="2020-08" db="EMBL/GenBank/DDBJ databases">
        <title>Multicomponent nature underlies the extraordinary mechanical properties of spider dragline silk.</title>
        <authorList>
            <person name="Kono N."/>
            <person name="Nakamura H."/>
            <person name="Mori M."/>
            <person name="Yoshida Y."/>
            <person name="Ohtoshi R."/>
            <person name="Malay A.D."/>
            <person name="Moran D.A.P."/>
            <person name="Tomita M."/>
            <person name="Numata K."/>
            <person name="Arakawa K."/>
        </authorList>
    </citation>
    <scope>NUCLEOTIDE SEQUENCE</scope>
</reference>
<dbReference type="Proteomes" id="UP000886998">
    <property type="component" value="Unassembled WGS sequence"/>
</dbReference>
<sequence length="186" mass="21803">MLIFFKCNKRKQFFSRGRKYFRLKASLSPQKLKFKENLVENRRLSCVLVNKKFPPDTTLQKKKNNTCSRRIPDSKQPYWCQVFRRRRKLFQSNYAIEGAFRKNVLLSNRTRLAIHHNEGCTGRFKVVCGLYDLLESKLMALGVLAVERKFCCSWNRWLNPLPETGSCGEKSRPVEDSHCKMCALTG</sequence>
<keyword evidence="2" id="KW-1185">Reference proteome</keyword>
<evidence type="ECO:0000313" key="1">
    <source>
        <dbReference type="EMBL" id="GFY63188.1"/>
    </source>
</evidence>
<dbReference type="AlphaFoldDB" id="A0A8X6Y026"/>
<name>A0A8X6Y026_9ARAC</name>
<protein>
    <submittedName>
        <fullName evidence="1">Uncharacterized protein</fullName>
    </submittedName>
</protein>
<organism evidence="1 2">
    <name type="scientific">Trichonephila inaurata madagascariensis</name>
    <dbReference type="NCBI Taxonomy" id="2747483"/>
    <lineage>
        <taxon>Eukaryota</taxon>
        <taxon>Metazoa</taxon>
        <taxon>Ecdysozoa</taxon>
        <taxon>Arthropoda</taxon>
        <taxon>Chelicerata</taxon>
        <taxon>Arachnida</taxon>
        <taxon>Araneae</taxon>
        <taxon>Araneomorphae</taxon>
        <taxon>Entelegynae</taxon>
        <taxon>Araneoidea</taxon>
        <taxon>Nephilidae</taxon>
        <taxon>Trichonephila</taxon>
        <taxon>Trichonephila inaurata</taxon>
    </lineage>
</organism>
<evidence type="ECO:0000313" key="2">
    <source>
        <dbReference type="Proteomes" id="UP000886998"/>
    </source>
</evidence>
<comment type="caution">
    <text evidence="1">The sequence shown here is derived from an EMBL/GenBank/DDBJ whole genome shotgun (WGS) entry which is preliminary data.</text>
</comment>
<proteinExistence type="predicted"/>
<gene>
    <name evidence="1" type="ORF">TNIN_115831</name>
</gene>
<dbReference type="EMBL" id="BMAV01014652">
    <property type="protein sequence ID" value="GFY63188.1"/>
    <property type="molecule type" value="Genomic_DNA"/>
</dbReference>